<evidence type="ECO:0000313" key="2">
    <source>
        <dbReference type="EMBL" id="GMM60588.1"/>
    </source>
</evidence>
<dbReference type="Proteomes" id="UP001187221">
    <property type="component" value="Unassembled WGS sequence"/>
</dbReference>
<evidence type="ECO:0000313" key="3">
    <source>
        <dbReference type="Proteomes" id="UP001187221"/>
    </source>
</evidence>
<dbReference type="EMBL" id="BTFW01000001">
    <property type="protein sequence ID" value="GMM60588.1"/>
    <property type="molecule type" value="Genomic_DNA"/>
</dbReference>
<gene>
    <name evidence="2" type="ORF">NUTIK01_13650</name>
</gene>
<organism evidence="2 3">
    <name type="scientific">Novosphingobium pituita</name>
    <dbReference type="NCBI Taxonomy" id="3056842"/>
    <lineage>
        <taxon>Bacteria</taxon>
        <taxon>Pseudomonadati</taxon>
        <taxon>Pseudomonadota</taxon>
        <taxon>Alphaproteobacteria</taxon>
        <taxon>Sphingomonadales</taxon>
        <taxon>Sphingomonadaceae</taxon>
        <taxon>Novosphingobium</taxon>
    </lineage>
</organism>
<comment type="caution">
    <text evidence="2">The sequence shown here is derived from an EMBL/GenBank/DDBJ whole genome shotgun (WGS) entry which is preliminary data.</text>
</comment>
<proteinExistence type="predicted"/>
<sequence>MFTIAPFGQIGLPRIEMCIGTLRCAWRSTHARSRYDPSLWPFARARKAKHIRCGAIAGPRQAAFRRGLAACHPGVRCSGGRGRAGGGKGGVHGGQGLRKYP</sequence>
<evidence type="ECO:0000256" key="1">
    <source>
        <dbReference type="SAM" id="MobiDB-lite"/>
    </source>
</evidence>
<name>A0ABQ6P5Q2_9SPHN</name>
<keyword evidence="3" id="KW-1185">Reference proteome</keyword>
<protein>
    <submittedName>
        <fullName evidence="2">Uncharacterized protein</fullName>
    </submittedName>
</protein>
<accession>A0ABQ6P5Q2</accession>
<reference evidence="2 3" key="1">
    <citation type="submission" date="2023-06" db="EMBL/GenBank/DDBJ databases">
        <title>Draft genome sequence of Novosphingobium sp. strain IK01.</title>
        <authorList>
            <person name="Hatamoto M."/>
            <person name="Ikarashi T."/>
            <person name="Yamaguchi T."/>
        </authorList>
    </citation>
    <scope>NUCLEOTIDE SEQUENCE [LARGE SCALE GENOMIC DNA]</scope>
    <source>
        <strain evidence="2 3">IK01</strain>
    </source>
</reference>
<feature type="region of interest" description="Disordered" evidence="1">
    <location>
        <begin position="80"/>
        <end position="101"/>
    </location>
</feature>